<dbReference type="Proteomes" id="UP000092403">
    <property type="component" value="Unassembled WGS sequence"/>
</dbReference>
<evidence type="ECO:0000259" key="1">
    <source>
        <dbReference type="Pfam" id="PF04256"/>
    </source>
</evidence>
<dbReference type="EMBL" id="LNGE01000018">
    <property type="protein sequence ID" value="KYC45458.1"/>
    <property type="molecule type" value="Genomic_DNA"/>
</dbReference>
<dbReference type="Proteomes" id="UP000092401">
    <property type="component" value="Unassembled WGS sequence"/>
</dbReference>
<sequence>MKNNAFDSAKKDLYLLLNRNYPKSYALRFVGDHYGLKNEQRYILSRSVFSKSYIDNTRKKKLNLKDIKGKSIFIDGYNVIITTESVLMGKAFVSMDGLIRDTRNVSKKHKITKDTLESIECILDLLEKYPPESTQVYLDKMMSKSGKISEIIRDGLEERNLRGDSETVSNVDYTLKNSLGIIATNDSAIISEIKEFIDLPSKVKISRGT</sequence>
<protein>
    <recommendedName>
        <fullName evidence="8">DUF434 domain-containing protein</fullName>
    </recommendedName>
</protein>
<dbReference type="PANTHER" id="PTHR42252">
    <property type="entry name" value="DUF5616 DOMAIN-CONTAINING PROTEIN"/>
    <property type="match status" value="1"/>
</dbReference>
<dbReference type="PANTHER" id="PTHR42252:SF1">
    <property type="entry name" value="DUF434 DOMAIN-CONTAINING PROTEIN"/>
    <property type="match status" value="1"/>
</dbReference>
<evidence type="ECO:0000313" key="5">
    <source>
        <dbReference type="EMBL" id="KYC51461.1"/>
    </source>
</evidence>
<feature type="domain" description="DUF434" evidence="1">
    <location>
        <begin position="6"/>
        <end position="60"/>
    </location>
</feature>
<accession>A0A150IKL0</accession>
<accession>A0A150J2L9</accession>
<evidence type="ECO:0008006" key="8">
    <source>
        <dbReference type="Google" id="ProtNLM"/>
    </source>
</evidence>
<name>A0A150IQ62_9EURY</name>
<evidence type="ECO:0000313" key="7">
    <source>
        <dbReference type="Proteomes" id="UP000092401"/>
    </source>
</evidence>
<evidence type="ECO:0000313" key="4">
    <source>
        <dbReference type="EMBL" id="KYC47196.1"/>
    </source>
</evidence>
<dbReference type="InterPro" id="IPR007368">
    <property type="entry name" value="DUF434"/>
</dbReference>
<evidence type="ECO:0000313" key="3">
    <source>
        <dbReference type="EMBL" id="KYC45458.1"/>
    </source>
</evidence>
<dbReference type="Pfam" id="PF18481">
    <property type="entry name" value="DUF5616"/>
    <property type="match status" value="1"/>
</dbReference>
<feature type="domain" description="DUF5616" evidence="2">
    <location>
        <begin position="65"/>
        <end position="201"/>
    </location>
</feature>
<dbReference type="AlphaFoldDB" id="A0A150IQ62"/>
<dbReference type="EMBL" id="LNGF01000030">
    <property type="protein sequence ID" value="KYC47196.1"/>
    <property type="molecule type" value="Genomic_DNA"/>
</dbReference>
<reference evidence="6 7" key="1">
    <citation type="journal article" date="2016" name="ISME J.">
        <title>Chasing the elusive Euryarchaeota class WSA2: genomes reveal a uniquely fastidious methyl-reducing methanogen.</title>
        <authorList>
            <person name="Nobu M.K."/>
            <person name="Narihiro T."/>
            <person name="Kuroda K."/>
            <person name="Mei R."/>
            <person name="Liu W.T."/>
        </authorList>
    </citation>
    <scope>NUCLEOTIDE SEQUENCE [LARGE SCALE GENOMIC DNA]</scope>
    <source>
        <strain evidence="3">B03fssc0709_Meth_Bin005</strain>
        <strain evidence="4">B15fssc0709_Meth_Bin003</strain>
        <strain evidence="5">BMIXfssc0709_Meth_Bin006</strain>
    </source>
</reference>
<comment type="caution">
    <text evidence="4">The sequence shown here is derived from an EMBL/GenBank/DDBJ whole genome shotgun (WGS) entry which is preliminary data.</text>
</comment>
<dbReference type="Pfam" id="PF04256">
    <property type="entry name" value="DUF434"/>
    <property type="match status" value="1"/>
</dbReference>
<dbReference type="InterPro" id="IPR041652">
    <property type="entry name" value="DUF5616"/>
</dbReference>
<accession>A0A150IQ62</accession>
<dbReference type="Proteomes" id="UP000091929">
    <property type="component" value="Unassembled WGS sequence"/>
</dbReference>
<evidence type="ECO:0000313" key="6">
    <source>
        <dbReference type="Proteomes" id="UP000091929"/>
    </source>
</evidence>
<evidence type="ECO:0000259" key="2">
    <source>
        <dbReference type="Pfam" id="PF18481"/>
    </source>
</evidence>
<proteinExistence type="predicted"/>
<gene>
    <name evidence="3" type="ORF">APG10_00833</name>
    <name evidence="4" type="ORF">APG11_01352</name>
    <name evidence="5" type="ORF">APG12_00125</name>
</gene>
<dbReference type="EMBL" id="LNJC01000001">
    <property type="protein sequence ID" value="KYC51461.1"/>
    <property type="molecule type" value="Genomic_DNA"/>
</dbReference>
<organism evidence="4 6">
    <name type="scientific">Candidatus Methanofastidiosum methylothiophilum</name>
    <dbReference type="NCBI Taxonomy" id="1705564"/>
    <lineage>
        <taxon>Archaea</taxon>
        <taxon>Methanobacteriati</taxon>
        <taxon>Methanobacteriota</taxon>
        <taxon>Stenosarchaea group</taxon>
        <taxon>Candidatus Methanofastidiosia</taxon>
        <taxon>Candidatus Methanofastidiosales</taxon>
        <taxon>Candidatus Methanofastidiosaceae</taxon>
        <taxon>Candidatus Methanofastidiosum</taxon>
    </lineage>
</organism>